<name>A0ABR6V4D3_9PSED</name>
<gene>
    <name evidence="1" type="ORF">HU747_07100</name>
</gene>
<evidence type="ECO:0000313" key="1">
    <source>
        <dbReference type="EMBL" id="MBC3475363.1"/>
    </source>
</evidence>
<protein>
    <submittedName>
        <fullName evidence="1">Uncharacterized protein</fullName>
    </submittedName>
</protein>
<dbReference type="Proteomes" id="UP000628086">
    <property type="component" value="Unassembled WGS sequence"/>
</dbReference>
<comment type="caution">
    <text evidence="1">The sequence shown here is derived from an EMBL/GenBank/DDBJ whole genome shotgun (WGS) entry which is preliminary data.</text>
</comment>
<dbReference type="EMBL" id="JABWRS010000004">
    <property type="protein sequence ID" value="MBC3475363.1"/>
    <property type="molecule type" value="Genomic_DNA"/>
</dbReference>
<sequence length="176" mass="20169">MKYVQDRSFIATFTSVTPGYEGWLDSMEGTPRERRCQWLTVSSSSEVKSPQRFWFGYFEGDRHGYQVRAVESGEGYAHYDIWDLSGQSYIGYYAKSDEPVSWRVRVDGTKIEQPQIQVYQGVTLAAPGLAMVSVANRKPWDDHYVGVGKPNVLTFEMAVQDVNVPNFSNVSLYRRR</sequence>
<dbReference type="RefSeq" id="WP_023382193.1">
    <property type="nucleotide sequence ID" value="NZ_JABWRR010000007.1"/>
</dbReference>
<proteinExistence type="predicted"/>
<reference evidence="1 2" key="1">
    <citation type="journal article" date="2020" name="Microorganisms">
        <title>Reliable Identification of Environmental Pseudomonas Isolates Using the rpoD Gene.</title>
        <authorList>
            <consortium name="The Broad Institute Genome Sequencing Platform"/>
            <person name="Girard L."/>
            <person name="Lood C."/>
            <person name="Rokni-Zadeh H."/>
            <person name="van Noort V."/>
            <person name="Lavigne R."/>
            <person name="De Mot R."/>
        </authorList>
    </citation>
    <scope>NUCLEOTIDE SEQUENCE [LARGE SCALE GENOMIC DNA]</scope>
    <source>
        <strain evidence="1 2">RW7P2</strain>
    </source>
</reference>
<organism evidence="1 2">
    <name type="scientific">Pseudomonas taiwanensis</name>
    <dbReference type="NCBI Taxonomy" id="470150"/>
    <lineage>
        <taxon>Bacteria</taxon>
        <taxon>Pseudomonadati</taxon>
        <taxon>Pseudomonadota</taxon>
        <taxon>Gammaproteobacteria</taxon>
        <taxon>Pseudomonadales</taxon>
        <taxon>Pseudomonadaceae</taxon>
        <taxon>Pseudomonas</taxon>
    </lineage>
</organism>
<accession>A0ABR6V4D3</accession>
<evidence type="ECO:0000313" key="2">
    <source>
        <dbReference type="Proteomes" id="UP000628086"/>
    </source>
</evidence>
<keyword evidence="2" id="KW-1185">Reference proteome</keyword>